<feature type="compositionally biased region" description="Pro residues" evidence="4">
    <location>
        <begin position="143"/>
        <end position="159"/>
    </location>
</feature>
<dbReference type="EMBL" id="NXLW01000018">
    <property type="protein sequence ID" value="RDU70642.1"/>
    <property type="molecule type" value="Genomic_DNA"/>
</dbReference>
<dbReference type="FunFam" id="3.40.630.40:FF:000005">
    <property type="entry name" value="N-acetylmuramoyl-L-alanine amidase (AmiA)"/>
    <property type="match status" value="1"/>
</dbReference>
<dbReference type="SMART" id="SM00646">
    <property type="entry name" value="Ami_3"/>
    <property type="match status" value="1"/>
</dbReference>
<dbReference type="PANTHER" id="PTHR30404:SF0">
    <property type="entry name" value="N-ACETYLMURAMOYL-L-ALANINE AMIDASE AMIC"/>
    <property type="match status" value="1"/>
</dbReference>
<protein>
    <recommendedName>
        <fullName evidence="2">N-acetylmuramoyl-L-alanine amidase</fullName>
        <ecNumber evidence="2">3.5.1.28</ecNumber>
    </recommendedName>
</protein>
<dbReference type="PANTHER" id="PTHR30404">
    <property type="entry name" value="N-ACETYLMURAMOYL-L-ALANINE AMIDASE"/>
    <property type="match status" value="1"/>
</dbReference>
<organism evidence="6 7">
    <name type="scientific">Helicobacter aurati</name>
    <dbReference type="NCBI Taxonomy" id="137778"/>
    <lineage>
        <taxon>Bacteria</taxon>
        <taxon>Pseudomonadati</taxon>
        <taxon>Campylobacterota</taxon>
        <taxon>Epsilonproteobacteria</taxon>
        <taxon>Campylobacterales</taxon>
        <taxon>Helicobacteraceae</taxon>
        <taxon>Helicobacter</taxon>
    </lineage>
</organism>
<accession>A0A3D8IZE0</accession>
<reference evidence="6 7" key="1">
    <citation type="submission" date="2018-04" db="EMBL/GenBank/DDBJ databases">
        <title>Novel Campyloabacter and Helicobacter Species and Strains.</title>
        <authorList>
            <person name="Mannion A.J."/>
            <person name="Shen Z."/>
            <person name="Fox J.G."/>
        </authorList>
    </citation>
    <scope>NUCLEOTIDE SEQUENCE [LARGE SCALE GENOMIC DNA]</scope>
    <source>
        <strain evidence="6 7">MIT 97-5075</strain>
    </source>
</reference>
<dbReference type="GO" id="GO:0009253">
    <property type="term" value="P:peptidoglycan catabolic process"/>
    <property type="evidence" value="ECO:0007669"/>
    <property type="project" value="InterPro"/>
</dbReference>
<dbReference type="SUPFAM" id="SSF53187">
    <property type="entry name" value="Zn-dependent exopeptidases"/>
    <property type="match status" value="1"/>
</dbReference>
<comment type="caution">
    <text evidence="6">The sequence shown here is derived from an EMBL/GenBank/DDBJ whole genome shotgun (WGS) entry which is preliminary data.</text>
</comment>
<evidence type="ECO:0000256" key="2">
    <source>
        <dbReference type="ARBA" id="ARBA00011901"/>
    </source>
</evidence>
<feature type="domain" description="MurNAc-LAA" evidence="5">
    <location>
        <begin position="246"/>
        <end position="397"/>
    </location>
</feature>
<evidence type="ECO:0000313" key="6">
    <source>
        <dbReference type="EMBL" id="RDU70642.1"/>
    </source>
</evidence>
<feature type="compositionally biased region" description="Polar residues" evidence="4">
    <location>
        <begin position="125"/>
        <end position="137"/>
    </location>
</feature>
<proteinExistence type="predicted"/>
<evidence type="ECO:0000256" key="3">
    <source>
        <dbReference type="ARBA" id="ARBA00022801"/>
    </source>
</evidence>
<evidence type="ECO:0000256" key="4">
    <source>
        <dbReference type="SAM" id="MobiDB-lite"/>
    </source>
</evidence>
<dbReference type="Proteomes" id="UP000256424">
    <property type="component" value="Unassembled WGS sequence"/>
</dbReference>
<dbReference type="RefSeq" id="WP_115582593.1">
    <property type="nucleotide sequence ID" value="NZ_NXLW01000018.1"/>
</dbReference>
<dbReference type="AlphaFoldDB" id="A0A3D8IZE0"/>
<name>A0A3D8IZE0_9HELI</name>
<keyword evidence="3" id="KW-0378">Hydrolase</keyword>
<feature type="region of interest" description="Disordered" evidence="4">
    <location>
        <begin position="125"/>
        <end position="183"/>
    </location>
</feature>
<evidence type="ECO:0000259" key="5">
    <source>
        <dbReference type="SMART" id="SM00646"/>
    </source>
</evidence>
<dbReference type="Gene3D" id="3.40.630.40">
    <property type="entry name" value="Zn-dependent exopeptidases"/>
    <property type="match status" value="1"/>
</dbReference>
<dbReference type="GO" id="GO:0030288">
    <property type="term" value="C:outer membrane-bounded periplasmic space"/>
    <property type="evidence" value="ECO:0007669"/>
    <property type="project" value="TreeGrafter"/>
</dbReference>
<evidence type="ECO:0000313" key="7">
    <source>
        <dbReference type="Proteomes" id="UP000256424"/>
    </source>
</evidence>
<dbReference type="Pfam" id="PF01520">
    <property type="entry name" value="Amidase_3"/>
    <property type="match status" value="1"/>
</dbReference>
<gene>
    <name evidence="6" type="ORF">CQA66_07980</name>
</gene>
<dbReference type="InterPro" id="IPR050695">
    <property type="entry name" value="N-acetylmuramoyl_amidase_3"/>
</dbReference>
<evidence type="ECO:0000256" key="1">
    <source>
        <dbReference type="ARBA" id="ARBA00001561"/>
    </source>
</evidence>
<dbReference type="EC" id="3.5.1.28" evidence="2"/>
<dbReference type="CDD" id="cd02696">
    <property type="entry name" value="MurNAc-LAA"/>
    <property type="match status" value="1"/>
</dbReference>
<dbReference type="InterPro" id="IPR002508">
    <property type="entry name" value="MurNAc-LAA_cat"/>
</dbReference>
<comment type="catalytic activity">
    <reaction evidence="1">
        <text>Hydrolyzes the link between N-acetylmuramoyl residues and L-amino acid residues in certain cell-wall glycopeptides.</text>
        <dbReference type="EC" id="3.5.1.28"/>
    </reaction>
</comment>
<keyword evidence="7" id="KW-1185">Reference proteome</keyword>
<sequence>MRYVLLLLLCLSGIYANTLRIVGAVPFGSSSLRLEANRNIQKKDISEHKLNDISTFIDIYGVWVPTGKKEYNFPNKTQIVVAQNNKQRLRILITLTSKTEFEYRINNNFFYIVIKEKGNNKLNVPIKTNKQQTSNKQATTKPAPKPTPPAPLPSTPPMPANKRNQPNPILVSKTKPNQESRSQKKIIILDPGHGGKDCGTQGVAKTCEKTIVLSVAQLTAKELDKQGYIVYMTRNSDVFIELQRRTEMANEIQADLFVSIHANSMPEGSTKQPKGIETYFLSTARTERAVNVAATENQGIAEYSPTMIASFLTSQRIIASNKLGMDIQSGVLKELKKTYNENLDGGVREGPFWVLVGALMPSVLVEIGYNSHPIEAQRLKDPKYQALLAKGIANGIESYVKKNP</sequence>
<dbReference type="GO" id="GO:0008745">
    <property type="term" value="F:N-acetylmuramoyl-L-alanine amidase activity"/>
    <property type="evidence" value="ECO:0007669"/>
    <property type="project" value="UniProtKB-EC"/>
</dbReference>